<reference evidence="5" key="1">
    <citation type="journal article" date="2020" name="mSystems">
        <title>Genome- and Community-Level Interaction Insights into Carbon Utilization and Element Cycling Functions of Hydrothermarchaeota in Hydrothermal Sediment.</title>
        <authorList>
            <person name="Zhou Z."/>
            <person name="Liu Y."/>
            <person name="Xu W."/>
            <person name="Pan J."/>
            <person name="Luo Z.H."/>
            <person name="Li M."/>
        </authorList>
    </citation>
    <scope>NUCLEOTIDE SEQUENCE [LARGE SCALE GENOMIC DNA]</scope>
    <source>
        <strain evidence="5">SpSt-914</strain>
    </source>
</reference>
<comment type="similarity">
    <text evidence="1">Belongs to the ParB family.</text>
</comment>
<evidence type="ECO:0000259" key="4">
    <source>
        <dbReference type="SMART" id="SM00470"/>
    </source>
</evidence>
<dbReference type="Pfam" id="PF02195">
    <property type="entry name" value="ParB_N"/>
    <property type="match status" value="1"/>
</dbReference>
<dbReference type="Pfam" id="PF23552">
    <property type="entry name" value="ParB_C"/>
    <property type="match status" value="1"/>
</dbReference>
<gene>
    <name evidence="5" type="ORF">ENX16_01265</name>
</gene>
<dbReference type="PANTHER" id="PTHR33375">
    <property type="entry name" value="CHROMOSOME-PARTITIONING PROTEIN PARB-RELATED"/>
    <property type="match status" value="1"/>
</dbReference>
<name>A0A7V3PSW6_UNCW3</name>
<dbReference type="CDD" id="cd16393">
    <property type="entry name" value="SPO0J_N"/>
    <property type="match status" value="1"/>
</dbReference>
<dbReference type="InterPro" id="IPR003115">
    <property type="entry name" value="ParB_N"/>
</dbReference>
<evidence type="ECO:0000256" key="3">
    <source>
        <dbReference type="ARBA" id="ARBA00023125"/>
    </source>
</evidence>
<evidence type="ECO:0000256" key="1">
    <source>
        <dbReference type="ARBA" id="ARBA00006295"/>
    </source>
</evidence>
<feature type="domain" description="ParB-like N-terminal" evidence="4">
    <location>
        <begin position="27"/>
        <end position="119"/>
    </location>
</feature>
<dbReference type="GO" id="GO:0005694">
    <property type="term" value="C:chromosome"/>
    <property type="evidence" value="ECO:0007669"/>
    <property type="project" value="TreeGrafter"/>
</dbReference>
<dbReference type="InterPro" id="IPR041468">
    <property type="entry name" value="HTH_ParB/Spo0J"/>
</dbReference>
<keyword evidence="2" id="KW-0159">Chromosome partition</keyword>
<dbReference type="SMART" id="SM00470">
    <property type="entry name" value="ParB"/>
    <property type="match status" value="1"/>
</dbReference>
<dbReference type="GO" id="GO:0003677">
    <property type="term" value="F:DNA binding"/>
    <property type="evidence" value="ECO:0007669"/>
    <property type="project" value="UniProtKB-KW"/>
</dbReference>
<dbReference type="InterPro" id="IPR036086">
    <property type="entry name" value="ParB/Sulfiredoxin_sf"/>
</dbReference>
<evidence type="ECO:0000256" key="2">
    <source>
        <dbReference type="ARBA" id="ARBA00022829"/>
    </source>
</evidence>
<dbReference type="Gene3D" id="3.90.1530.30">
    <property type="match status" value="1"/>
</dbReference>
<protein>
    <submittedName>
        <fullName evidence="5">ParB/RepB/Spo0J family partition protein</fullName>
    </submittedName>
</protein>
<comment type="caution">
    <text evidence="5">The sequence shown here is derived from an EMBL/GenBank/DDBJ whole genome shotgun (WGS) entry which is preliminary data.</text>
</comment>
<dbReference type="NCBIfam" id="TIGR00180">
    <property type="entry name" value="parB_part"/>
    <property type="match status" value="1"/>
</dbReference>
<keyword evidence="3" id="KW-0238">DNA-binding</keyword>
<accession>A0A7V3PSW6</accession>
<dbReference type="EMBL" id="DTMZ01000017">
    <property type="protein sequence ID" value="HGD12702.1"/>
    <property type="molecule type" value="Genomic_DNA"/>
</dbReference>
<dbReference type="SUPFAM" id="SSF109709">
    <property type="entry name" value="KorB DNA-binding domain-like"/>
    <property type="match status" value="1"/>
</dbReference>
<dbReference type="Pfam" id="PF17762">
    <property type="entry name" value="HTH_ParB"/>
    <property type="match status" value="1"/>
</dbReference>
<dbReference type="AlphaFoldDB" id="A0A7V3PSW6"/>
<dbReference type="GO" id="GO:0045881">
    <property type="term" value="P:positive regulation of sporulation resulting in formation of a cellular spore"/>
    <property type="evidence" value="ECO:0007669"/>
    <property type="project" value="TreeGrafter"/>
</dbReference>
<dbReference type="SUPFAM" id="SSF110849">
    <property type="entry name" value="ParB/Sulfiredoxin"/>
    <property type="match status" value="1"/>
</dbReference>
<dbReference type="PANTHER" id="PTHR33375:SF1">
    <property type="entry name" value="CHROMOSOME-PARTITIONING PROTEIN PARB-RELATED"/>
    <property type="match status" value="1"/>
</dbReference>
<evidence type="ECO:0000313" key="5">
    <source>
        <dbReference type="EMBL" id="HGD12702.1"/>
    </source>
</evidence>
<dbReference type="GO" id="GO:0007059">
    <property type="term" value="P:chromosome segregation"/>
    <property type="evidence" value="ECO:0007669"/>
    <property type="project" value="UniProtKB-KW"/>
</dbReference>
<sequence length="289" mass="32807">MNRKALGKGLRAIIPEKTQETLTAESRPIPIDEIRPNPYQPRITKEAETDPHFQELIASIKEKGVLQPVVVRRRHDGYELVMGERRWRAAKVAGLTTIPAIVRSVDDREMLEMALIENIQRADLNPIDEALAYKALSEQFGLTHDDIARRVGKDRSTITNALRLLTLPYRVREALMLGQITPGHARALLSLSSRREQVELCERVIVEGLSVRSLERLCGELKPAKSKKDQKPAEKDIHLLELEQQLQEILGTRVIITPPAKSPGKVTIEYFSIEDLDRIYRLIRKEPGV</sequence>
<dbReference type="InterPro" id="IPR057240">
    <property type="entry name" value="ParB_dimer_C"/>
</dbReference>
<dbReference type="InterPro" id="IPR050336">
    <property type="entry name" value="Chromosome_partition/occlusion"/>
</dbReference>
<dbReference type="FunFam" id="3.90.1530.30:FF:000001">
    <property type="entry name" value="Chromosome partitioning protein ParB"/>
    <property type="match status" value="1"/>
</dbReference>
<proteinExistence type="inferred from homology"/>
<dbReference type="InterPro" id="IPR004437">
    <property type="entry name" value="ParB/RepB/Spo0J"/>
</dbReference>
<dbReference type="Gene3D" id="1.10.10.2830">
    <property type="match status" value="1"/>
</dbReference>
<dbReference type="FunFam" id="1.10.10.2830:FF:000001">
    <property type="entry name" value="Chromosome partitioning protein ParB"/>
    <property type="match status" value="1"/>
</dbReference>
<organism evidence="5">
    <name type="scientific">candidate division WOR-3 bacterium</name>
    <dbReference type="NCBI Taxonomy" id="2052148"/>
    <lineage>
        <taxon>Bacteria</taxon>
        <taxon>Bacteria division WOR-3</taxon>
    </lineage>
</organism>